<dbReference type="RefSeq" id="WP_110821291.1">
    <property type="nucleotide sequence ID" value="NZ_PRLG01000021.1"/>
</dbReference>
<gene>
    <name evidence="1" type="ORF">PIL02S_04117</name>
</gene>
<proteinExistence type="predicted"/>
<dbReference type="Proteomes" id="UP000247459">
    <property type="component" value="Unassembled WGS sequence"/>
</dbReference>
<dbReference type="AlphaFoldDB" id="A0A2W0C6J0"/>
<sequence length="75" mass="8876">MLLPNEIKPENSVYYFASLVLKEVQRKEKLQIVLLFQFLKDKYGISLKIFAYCLDWLYLIEAIKIDEKGDVELCT</sequence>
<dbReference type="OrthoDB" id="6636604at2"/>
<evidence type="ECO:0000313" key="2">
    <source>
        <dbReference type="Proteomes" id="UP000247459"/>
    </source>
</evidence>
<protein>
    <submittedName>
        <fullName evidence="1">Uncharacterized protein</fullName>
    </submittedName>
</protein>
<dbReference type="InterPro" id="IPR046897">
    <property type="entry name" value="ABC-3C_MC6"/>
</dbReference>
<accession>A0A2W0C6J0</accession>
<comment type="caution">
    <text evidence="1">The sequence shown here is derived from an EMBL/GenBank/DDBJ whole genome shotgun (WGS) entry which is preliminary data.</text>
</comment>
<reference evidence="1 2" key="1">
    <citation type="submission" date="2018-01" db="EMBL/GenBank/DDBJ databases">
        <title>Genome sequence of the PGP bacterium Paenibacillus illinoisensis E3.</title>
        <authorList>
            <person name="Rolli E."/>
            <person name="Marasco R."/>
            <person name="Bessem C."/>
            <person name="Michoud G."/>
            <person name="Gaiarsa S."/>
            <person name="Borin S."/>
            <person name="Daffonchio D."/>
        </authorList>
    </citation>
    <scope>NUCLEOTIDE SEQUENCE [LARGE SCALE GENOMIC DNA]</scope>
    <source>
        <strain evidence="1 2">E3</strain>
    </source>
</reference>
<organism evidence="1 2">
    <name type="scientific">Paenibacillus illinoisensis</name>
    <dbReference type="NCBI Taxonomy" id="59845"/>
    <lineage>
        <taxon>Bacteria</taxon>
        <taxon>Bacillati</taxon>
        <taxon>Bacillota</taxon>
        <taxon>Bacilli</taxon>
        <taxon>Bacillales</taxon>
        <taxon>Paenibacillaceae</taxon>
        <taxon>Paenibacillus</taxon>
    </lineage>
</organism>
<dbReference type="Pfam" id="PF20293">
    <property type="entry name" value="MC6"/>
    <property type="match status" value="1"/>
</dbReference>
<dbReference type="EMBL" id="PRLG01000021">
    <property type="protein sequence ID" value="PYY27524.1"/>
    <property type="molecule type" value="Genomic_DNA"/>
</dbReference>
<name>A0A2W0C6J0_9BACL</name>
<evidence type="ECO:0000313" key="1">
    <source>
        <dbReference type="EMBL" id="PYY27524.1"/>
    </source>
</evidence>